<dbReference type="PROSITE" id="PS00027">
    <property type="entry name" value="HOMEOBOX_1"/>
    <property type="match status" value="1"/>
</dbReference>
<evidence type="ECO:0000256" key="8">
    <source>
        <dbReference type="SAM" id="MobiDB-lite"/>
    </source>
</evidence>
<comment type="subcellular location">
    <subcellularLocation>
        <location evidence="1 6 7">Nucleus</location>
    </subcellularLocation>
</comment>
<dbReference type="GO" id="GO:0000981">
    <property type="term" value="F:DNA-binding transcription factor activity, RNA polymerase II-specific"/>
    <property type="evidence" value="ECO:0007669"/>
    <property type="project" value="InterPro"/>
</dbReference>
<feature type="DNA-binding region" description="Homeobox" evidence="6">
    <location>
        <begin position="136"/>
        <end position="195"/>
    </location>
</feature>
<keyword evidence="3 6" id="KW-0238">DNA-binding</keyword>
<dbReference type="Proteomes" id="UP000076858">
    <property type="component" value="Unassembled WGS sequence"/>
</dbReference>
<comment type="caution">
    <text evidence="10">The sequence shown here is derived from an EMBL/GenBank/DDBJ whole genome shotgun (WGS) entry which is preliminary data.</text>
</comment>
<dbReference type="EMBL" id="LRGB01003134">
    <property type="protein sequence ID" value="KZS04112.1"/>
    <property type="molecule type" value="Genomic_DNA"/>
</dbReference>
<dbReference type="OrthoDB" id="6159439at2759"/>
<gene>
    <name evidence="10" type="ORF">APZ42_033054</name>
</gene>
<dbReference type="Pfam" id="PF00046">
    <property type="entry name" value="Homeodomain"/>
    <property type="match status" value="1"/>
</dbReference>
<dbReference type="PANTHER" id="PTHR24329:SF543">
    <property type="entry name" value="FI01017P-RELATED"/>
    <property type="match status" value="1"/>
</dbReference>
<feature type="compositionally biased region" description="Low complexity" evidence="8">
    <location>
        <begin position="366"/>
        <end position="386"/>
    </location>
</feature>
<dbReference type="InterPro" id="IPR017970">
    <property type="entry name" value="Homeobox_CS"/>
</dbReference>
<keyword evidence="2" id="KW-0217">Developmental protein</keyword>
<evidence type="ECO:0000256" key="7">
    <source>
        <dbReference type="RuleBase" id="RU000682"/>
    </source>
</evidence>
<evidence type="ECO:0000256" key="1">
    <source>
        <dbReference type="ARBA" id="ARBA00004123"/>
    </source>
</evidence>
<dbReference type="InterPro" id="IPR050649">
    <property type="entry name" value="Paired_Homeobox_TFs"/>
</dbReference>
<dbReference type="PANTHER" id="PTHR24329">
    <property type="entry name" value="HOMEOBOX PROTEIN ARISTALESS"/>
    <property type="match status" value="1"/>
</dbReference>
<dbReference type="InterPro" id="IPR001356">
    <property type="entry name" value="HD"/>
</dbReference>
<keyword evidence="5 6" id="KW-0539">Nucleus</keyword>
<name>A0A164LHG7_9CRUS</name>
<accession>A0A164LHG7</accession>
<dbReference type="Gene3D" id="1.10.10.60">
    <property type="entry name" value="Homeodomain-like"/>
    <property type="match status" value="1"/>
</dbReference>
<feature type="domain" description="Homeobox" evidence="9">
    <location>
        <begin position="134"/>
        <end position="194"/>
    </location>
</feature>
<dbReference type="SUPFAM" id="SSF46689">
    <property type="entry name" value="Homeodomain-like"/>
    <property type="match status" value="1"/>
</dbReference>
<protein>
    <recommendedName>
        <fullName evidence="9">Homeobox domain-containing protein</fullName>
    </recommendedName>
</protein>
<evidence type="ECO:0000256" key="5">
    <source>
        <dbReference type="ARBA" id="ARBA00023242"/>
    </source>
</evidence>
<dbReference type="SMART" id="SM00389">
    <property type="entry name" value="HOX"/>
    <property type="match status" value="1"/>
</dbReference>
<evidence type="ECO:0000256" key="2">
    <source>
        <dbReference type="ARBA" id="ARBA00022473"/>
    </source>
</evidence>
<evidence type="ECO:0000313" key="10">
    <source>
        <dbReference type="EMBL" id="KZS04112.1"/>
    </source>
</evidence>
<feature type="region of interest" description="Disordered" evidence="8">
    <location>
        <begin position="332"/>
        <end position="409"/>
    </location>
</feature>
<keyword evidence="11" id="KW-1185">Reference proteome</keyword>
<dbReference type="AlphaFoldDB" id="A0A164LHG7"/>
<feature type="compositionally biased region" description="Low complexity" evidence="8">
    <location>
        <begin position="345"/>
        <end position="358"/>
    </location>
</feature>
<dbReference type="CDD" id="cd00086">
    <property type="entry name" value="homeodomain"/>
    <property type="match status" value="1"/>
</dbReference>
<keyword evidence="4 6" id="KW-0371">Homeobox</keyword>
<dbReference type="InterPro" id="IPR009057">
    <property type="entry name" value="Homeodomain-like_sf"/>
</dbReference>
<dbReference type="FunFam" id="1.10.10.60:FF:000102">
    <property type="entry name" value="Aristaless related homeobox"/>
    <property type="match status" value="1"/>
</dbReference>
<dbReference type="GO" id="GO:0000977">
    <property type="term" value="F:RNA polymerase II transcription regulatory region sequence-specific DNA binding"/>
    <property type="evidence" value="ECO:0007669"/>
    <property type="project" value="TreeGrafter"/>
</dbReference>
<feature type="region of interest" description="Disordered" evidence="8">
    <location>
        <begin position="83"/>
        <end position="102"/>
    </location>
</feature>
<organism evidence="10 11">
    <name type="scientific">Daphnia magna</name>
    <dbReference type="NCBI Taxonomy" id="35525"/>
    <lineage>
        <taxon>Eukaryota</taxon>
        <taxon>Metazoa</taxon>
        <taxon>Ecdysozoa</taxon>
        <taxon>Arthropoda</taxon>
        <taxon>Crustacea</taxon>
        <taxon>Branchiopoda</taxon>
        <taxon>Diplostraca</taxon>
        <taxon>Cladocera</taxon>
        <taxon>Anomopoda</taxon>
        <taxon>Daphniidae</taxon>
        <taxon>Daphnia</taxon>
    </lineage>
</organism>
<reference evidence="10 11" key="1">
    <citation type="submission" date="2016-03" db="EMBL/GenBank/DDBJ databases">
        <title>EvidentialGene: Evidence-directed Construction of Genes on Genomes.</title>
        <authorList>
            <person name="Gilbert D.G."/>
            <person name="Choi J.-H."/>
            <person name="Mockaitis K."/>
            <person name="Colbourne J."/>
            <person name="Pfrender M."/>
        </authorList>
    </citation>
    <scope>NUCLEOTIDE SEQUENCE [LARGE SCALE GENOMIC DNA]</scope>
    <source>
        <strain evidence="10 11">Xinb3</strain>
        <tissue evidence="10">Complete organism</tissue>
    </source>
</reference>
<sequence>MHRVQIERFEYISIGEIDTASSSVLKEERESRESVVMSSLTEQHTTGSSVITTGNKSRVYTIDDILGRRSSNMEPIVPAKRIEQQVNSSKSSDDDESLVMDEEDEDAIYPSKLRDGSLDEIDMSVSSAEKPGSRKVRRTRTTFTTFQLHQLERAFEKTQYPDVFTREELAMRLDLSEARVQVWFQNRRAKWRKKEKTVGAESPTFSASHLLDRLSSLADGDLQHAGTRTNPHDMWNPVGQQQQQQSHPSLNPFLAMRLPHGNLFPYAGNLAGHATYAAHPAALAAHHAAAAAAWNNLKQNGSPVAAAAAAAAAGFQPRYWLHPHWPAPIGLVAHPEASSSPPQPSDYSSFVLQSQQQFQHHHHLQLHQNISPDSRSSANSSPASSAQGGDSPVPEMESGSGKMANSVDKTILDLRVKIAGAKDASP</sequence>
<evidence type="ECO:0000256" key="3">
    <source>
        <dbReference type="ARBA" id="ARBA00023125"/>
    </source>
</evidence>
<evidence type="ECO:0000313" key="11">
    <source>
        <dbReference type="Proteomes" id="UP000076858"/>
    </source>
</evidence>
<evidence type="ECO:0000259" key="9">
    <source>
        <dbReference type="PROSITE" id="PS50071"/>
    </source>
</evidence>
<evidence type="ECO:0000256" key="6">
    <source>
        <dbReference type="PROSITE-ProRule" id="PRU00108"/>
    </source>
</evidence>
<dbReference type="STRING" id="35525.A0A164LHG7"/>
<evidence type="ECO:0000256" key="4">
    <source>
        <dbReference type="ARBA" id="ARBA00023155"/>
    </source>
</evidence>
<feature type="compositionally biased region" description="Acidic residues" evidence="8">
    <location>
        <begin position="93"/>
        <end position="102"/>
    </location>
</feature>
<dbReference type="GO" id="GO:0005634">
    <property type="term" value="C:nucleus"/>
    <property type="evidence" value="ECO:0007669"/>
    <property type="project" value="UniProtKB-SubCell"/>
</dbReference>
<proteinExistence type="predicted"/>
<dbReference type="PROSITE" id="PS50071">
    <property type="entry name" value="HOMEOBOX_2"/>
    <property type="match status" value="1"/>
</dbReference>